<reference evidence="1" key="1">
    <citation type="submission" date="2021-02" db="EMBL/GenBank/DDBJ databases">
        <authorList>
            <person name="Nowell W R."/>
        </authorList>
    </citation>
    <scope>NUCLEOTIDE SEQUENCE</scope>
</reference>
<dbReference type="Proteomes" id="UP000663868">
    <property type="component" value="Unassembled WGS sequence"/>
</dbReference>
<dbReference type="Proteomes" id="UP000663860">
    <property type="component" value="Unassembled WGS sequence"/>
</dbReference>
<gene>
    <name evidence="1" type="ORF">IZO911_LOCUS1563</name>
    <name evidence="2" type="ORF">KXQ929_LOCUS19572</name>
</gene>
<protein>
    <recommendedName>
        <fullName evidence="4">VWFA domain-containing protein</fullName>
    </recommendedName>
</protein>
<evidence type="ECO:0000313" key="2">
    <source>
        <dbReference type="EMBL" id="CAF3842427.1"/>
    </source>
</evidence>
<evidence type="ECO:0000313" key="3">
    <source>
        <dbReference type="Proteomes" id="UP000663860"/>
    </source>
</evidence>
<evidence type="ECO:0000313" key="1">
    <source>
        <dbReference type="EMBL" id="CAF0718356.1"/>
    </source>
</evidence>
<dbReference type="EMBL" id="CAJNOE010000007">
    <property type="protein sequence ID" value="CAF0718356.1"/>
    <property type="molecule type" value="Genomic_DNA"/>
</dbReference>
<dbReference type="PANTHER" id="PTHR34706">
    <property type="entry name" value="SLR1338 PROTEIN"/>
    <property type="match status" value="1"/>
</dbReference>
<organism evidence="1 3">
    <name type="scientific">Adineta steineri</name>
    <dbReference type="NCBI Taxonomy" id="433720"/>
    <lineage>
        <taxon>Eukaryota</taxon>
        <taxon>Metazoa</taxon>
        <taxon>Spiralia</taxon>
        <taxon>Gnathifera</taxon>
        <taxon>Rotifera</taxon>
        <taxon>Eurotatoria</taxon>
        <taxon>Bdelloidea</taxon>
        <taxon>Adinetida</taxon>
        <taxon>Adinetidae</taxon>
        <taxon>Adineta</taxon>
    </lineage>
</organism>
<accession>A0A813MB04</accession>
<dbReference type="AlphaFoldDB" id="A0A813MB04"/>
<dbReference type="SUPFAM" id="SSF53300">
    <property type="entry name" value="vWA-like"/>
    <property type="match status" value="1"/>
</dbReference>
<comment type="caution">
    <text evidence="1">The sequence shown here is derived from an EMBL/GenBank/DDBJ whole genome shotgun (WGS) entry which is preliminary data.</text>
</comment>
<dbReference type="PANTHER" id="PTHR34706:SF1">
    <property type="entry name" value="VWFA DOMAIN-CONTAINING PROTEIN"/>
    <property type="match status" value="1"/>
</dbReference>
<sequence length="299" mass="33784">MTYVNVDSAQYSGMNAPSAPFQSNIPTDYNRAPSNIMATPEERMRKFAEIAAQYEISHDFASRLRQLEGYEIVFLCDDSGSMGTAVGASSDAFGVRSTRWDELKQIVTITVDIGSVLDPDGLDIYFLNRPPIFHVKHGSQLQSAFINPPNGLTPITSVLRRILKDKQNEIQERKLLIIIATDGQPTDDYGTTDIEALERVLKNERKPPERVLITFCACTDDDQAVGYLNKWDEKIPYVDVCDDYRSEREQIWQVQGRQFPFSFGDYVVKILLGSVDPYFDNLDQKQIGAKNNLNCCSLM</sequence>
<dbReference type="InterPro" id="IPR036465">
    <property type="entry name" value="vWFA_dom_sf"/>
</dbReference>
<dbReference type="EMBL" id="CAJOBB010001332">
    <property type="protein sequence ID" value="CAF3842427.1"/>
    <property type="molecule type" value="Genomic_DNA"/>
</dbReference>
<proteinExistence type="predicted"/>
<dbReference type="Gene3D" id="3.40.50.410">
    <property type="entry name" value="von Willebrand factor, type A domain"/>
    <property type="match status" value="1"/>
</dbReference>
<name>A0A813MB04_9BILA</name>
<evidence type="ECO:0008006" key="4">
    <source>
        <dbReference type="Google" id="ProtNLM"/>
    </source>
</evidence>